<dbReference type="PANTHER" id="PTHR11264">
    <property type="entry name" value="URACIL-DNA GLYCOSYLASE"/>
    <property type="match status" value="1"/>
</dbReference>
<evidence type="ECO:0000256" key="9">
    <source>
        <dbReference type="HAMAP-Rule" id="MF_00148"/>
    </source>
</evidence>
<dbReference type="InterPro" id="IPR002043">
    <property type="entry name" value="UDG_fam1"/>
</dbReference>
<evidence type="ECO:0000256" key="10">
    <source>
        <dbReference type="PROSITE-ProRule" id="PRU10072"/>
    </source>
</evidence>
<evidence type="ECO:0000256" key="1">
    <source>
        <dbReference type="ARBA" id="ARBA00001400"/>
    </source>
</evidence>
<dbReference type="EMBL" id="JBHUEH010000011">
    <property type="protein sequence ID" value="MFD1885327.1"/>
    <property type="molecule type" value="Genomic_DNA"/>
</dbReference>
<dbReference type="EC" id="3.2.2.27" evidence="4 9"/>
<feature type="domain" description="Uracil-DNA glycosylase-like" evidence="12">
    <location>
        <begin position="50"/>
        <end position="210"/>
    </location>
</feature>
<dbReference type="Proteomes" id="UP001597233">
    <property type="component" value="Unassembled WGS sequence"/>
</dbReference>
<accession>A0ABW4RG93</accession>
<comment type="subcellular location">
    <subcellularLocation>
        <location evidence="9">Cytoplasm</location>
    </subcellularLocation>
</comment>
<evidence type="ECO:0000256" key="2">
    <source>
        <dbReference type="ARBA" id="ARBA00002631"/>
    </source>
</evidence>
<dbReference type="NCBIfam" id="TIGR00628">
    <property type="entry name" value="ung"/>
    <property type="match status" value="1"/>
</dbReference>
<dbReference type="RefSeq" id="WP_347327363.1">
    <property type="nucleotide sequence ID" value="NZ_JBCGUH010000027.1"/>
</dbReference>
<keyword evidence="13" id="KW-0326">Glycosidase</keyword>
<dbReference type="NCBIfam" id="NF003592">
    <property type="entry name" value="PRK05254.1-5"/>
    <property type="match status" value="1"/>
</dbReference>
<evidence type="ECO:0000256" key="6">
    <source>
        <dbReference type="ARBA" id="ARBA00022763"/>
    </source>
</evidence>
<dbReference type="InterPro" id="IPR018085">
    <property type="entry name" value="Ura-DNA_Glyclase_AS"/>
</dbReference>
<evidence type="ECO:0000256" key="4">
    <source>
        <dbReference type="ARBA" id="ARBA00012030"/>
    </source>
</evidence>
<protein>
    <recommendedName>
        <fullName evidence="5 9">Uracil-DNA glycosylase</fullName>
        <shortName evidence="9">UDG</shortName>
        <ecNumber evidence="4 9">3.2.2.27</ecNumber>
    </recommendedName>
</protein>
<keyword evidence="9" id="KW-0963">Cytoplasm</keyword>
<evidence type="ECO:0000256" key="11">
    <source>
        <dbReference type="RuleBase" id="RU003780"/>
    </source>
</evidence>
<evidence type="ECO:0000313" key="14">
    <source>
        <dbReference type="Proteomes" id="UP001597233"/>
    </source>
</evidence>
<dbReference type="NCBIfam" id="NF003591">
    <property type="entry name" value="PRK05254.1-4"/>
    <property type="match status" value="1"/>
</dbReference>
<comment type="similarity">
    <text evidence="3 9 11">Belongs to the uracil-DNA glycosylase (UDG) superfamily. UNG family.</text>
</comment>
<dbReference type="InterPro" id="IPR036895">
    <property type="entry name" value="Uracil-DNA_glycosylase-like_sf"/>
</dbReference>
<evidence type="ECO:0000313" key="13">
    <source>
        <dbReference type="EMBL" id="MFD1885327.1"/>
    </source>
</evidence>
<sequence length="226" mass="26016">MLRMFGNDWDDILKEEMEQPYFQELMSWLDEEYKQHTVYPPRDLLFQALRLTPYHEVKAVILGQDPYHGAGQAEGLSFSVQHGVKVPPSLRNIYIELKEDIGVPTPSHGSLVNWGKHGVLLLNTVLTVREGKPASHRGKGWERFTDTIIRLLNEREQPIVFLLWGNHAGEKEVLIHTEHHLVIRSAHPSPFAARKGFFGSRPFSRTNTFLQEHGQQPVDWTIPELN</sequence>
<feature type="active site" description="Proton acceptor" evidence="9 10">
    <location>
        <position position="65"/>
    </location>
</feature>
<dbReference type="GO" id="GO:0004844">
    <property type="term" value="F:uracil DNA N-glycosylase activity"/>
    <property type="evidence" value="ECO:0007669"/>
    <property type="project" value="UniProtKB-EC"/>
</dbReference>
<comment type="caution">
    <text evidence="13">The sequence shown here is derived from an EMBL/GenBank/DDBJ whole genome shotgun (WGS) entry which is preliminary data.</text>
</comment>
<dbReference type="HAMAP" id="MF_00148">
    <property type="entry name" value="UDG"/>
    <property type="match status" value="1"/>
</dbReference>
<gene>
    <name evidence="9" type="primary">ung</name>
    <name evidence="13" type="ORF">ACFSC9_07275</name>
</gene>
<evidence type="ECO:0000259" key="12">
    <source>
        <dbReference type="SMART" id="SM00986"/>
    </source>
</evidence>
<dbReference type="SMART" id="SM00987">
    <property type="entry name" value="UreE_C"/>
    <property type="match status" value="1"/>
</dbReference>
<dbReference type="Gene3D" id="3.40.470.10">
    <property type="entry name" value="Uracil-DNA glycosylase-like domain"/>
    <property type="match status" value="1"/>
</dbReference>
<dbReference type="PANTHER" id="PTHR11264:SF0">
    <property type="entry name" value="URACIL-DNA GLYCOSYLASE"/>
    <property type="match status" value="1"/>
</dbReference>
<dbReference type="SUPFAM" id="SSF52141">
    <property type="entry name" value="Uracil-DNA glycosylase-like"/>
    <property type="match status" value="1"/>
</dbReference>
<evidence type="ECO:0000256" key="8">
    <source>
        <dbReference type="ARBA" id="ARBA00023204"/>
    </source>
</evidence>
<dbReference type="InterPro" id="IPR005122">
    <property type="entry name" value="Uracil-DNA_glycosylase-like"/>
</dbReference>
<keyword evidence="6 9" id="KW-0227">DNA damage</keyword>
<proteinExistence type="inferred from homology"/>
<organism evidence="13 14">
    <name type="scientific">Paenibacillus wenxiniae</name>
    <dbReference type="NCBI Taxonomy" id="1636843"/>
    <lineage>
        <taxon>Bacteria</taxon>
        <taxon>Bacillati</taxon>
        <taxon>Bacillota</taxon>
        <taxon>Bacilli</taxon>
        <taxon>Bacillales</taxon>
        <taxon>Paenibacillaceae</taxon>
        <taxon>Paenibacillus</taxon>
    </lineage>
</organism>
<comment type="function">
    <text evidence="2 9 11">Excises uracil residues from the DNA which can arise as a result of misincorporation of dUMP residues by DNA polymerase or due to deamination of cytosine.</text>
</comment>
<dbReference type="Pfam" id="PF03167">
    <property type="entry name" value="UDG"/>
    <property type="match status" value="1"/>
</dbReference>
<evidence type="ECO:0000256" key="7">
    <source>
        <dbReference type="ARBA" id="ARBA00022801"/>
    </source>
</evidence>
<evidence type="ECO:0000256" key="5">
    <source>
        <dbReference type="ARBA" id="ARBA00018429"/>
    </source>
</evidence>
<keyword evidence="14" id="KW-1185">Reference proteome</keyword>
<dbReference type="SMART" id="SM00986">
    <property type="entry name" value="UDG"/>
    <property type="match status" value="1"/>
</dbReference>
<name>A0ABW4RG93_9BACL</name>
<keyword evidence="8 9" id="KW-0234">DNA repair</keyword>
<evidence type="ECO:0000256" key="3">
    <source>
        <dbReference type="ARBA" id="ARBA00008184"/>
    </source>
</evidence>
<dbReference type="CDD" id="cd10027">
    <property type="entry name" value="UDG-F1-like"/>
    <property type="match status" value="1"/>
</dbReference>
<dbReference type="NCBIfam" id="NF003588">
    <property type="entry name" value="PRK05254.1-1"/>
    <property type="match status" value="1"/>
</dbReference>
<dbReference type="PROSITE" id="PS00130">
    <property type="entry name" value="U_DNA_GLYCOSYLASE"/>
    <property type="match status" value="1"/>
</dbReference>
<keyword evidence="7 9" id="KW-0378">Hydrolase</keyword>
<dbReference type="NCBIfam" id="NF003589">
    <property type="entry name" value="PRK05254.1-2"/>
    <property type="match status" value="1"/>
</dbReference>
<reference evidence="14" key="1">
    <citation type="journal article" date="2019" name="Int. J. Syst. Evol. Microbiol.">
        <title>The Global Catalogue of Microorganisms (GCM) 10K type strain sequencing project: providing services to taxonomists for standard genome sequencing and annotation.</title>
        <authorList>
            <consortium name="The Broad Institute Genomics Platform"/>
            <consortium name="The Broad Institute Genome Sequencing Center for Infectious Disease"/>
            <person name="Wu L."/>
            <person name="Ma J."/>
        </authorList>
    </citation>
    <scope>NUCLEOTIDE SEQUENCE [LARGE SCALE GENOMIC DNA]</scope>
    <source>
        <strain evidence="14">CCUG 54950</strain>
    </source>
</reference>
<comment type="catalytic activity">
    <reaction evidence="1 9 11">
        <text>Hydrolyzes single-stranded DNA or mismatched double-stranded DNA and polynucleotides, releasing free uracil.</text>
        <dbReference type="EC" id="3.2.2.27"/>
    </reaction>
</comment>